<feature type="coiled-coil region" evidence="4">
    <location>
        <begin position="88"/>
        <end position="115"/>
    </location>
</feature>
<evidence type="ECO:0000313" key="6">
    <source>
        <dbReference type="EMBL" id="MBA8927710.1"/>
    </source>
</evidence>
<evidence type="ECO:0000313" key="7">
    <source>
        <dbReference type="Proteomes" id="UP000517916"/>
    </source>
</evidence>
<evidence type="ECO:0000256" key="2">
    <source>
        <dbReference type="ARBA" id="ARBA00023125"/>
    </source>
</evidence>
<organism evidence="6 7">
    <name type="scientific">Kutzneria viridogrisea</name>
    <dbReference type="NCBI Taxonomy" id="47990"/>
    <lineage>
        <taxon>Bacteria</taxon>
        <taxon>Bacillati</taxon>
        <taxon>Actinomycetota</taxon>
        <taxon>Actinomycetes</taxon>
        <taxon>Pseudonocardiales</taxon>
        <taxon>Pseudonocardiaceae</taxon>
        <taxon>Kutzneria</taxon>
    </lineage>
</organism>
<feature type="domain" description="HTH gntR-type" evidence="5">
    <location>
        <begin position="8"/>
        <end position="76"/>
    </location>
</feature>
<keyword evidence="2 6" id="KW-0238">DNA-binding</keyword>
<name>A0ABR6BLD8_9PSEU</name>
<dbReference type="CDD" id="cd07377">
    <property type="entry name" value="WHTH_GntR"/>
    <property type="match status" value="1"/>
</dbReference>
<accession>A0ABR6BLD8</accession>
<dbReference type="InterPro" id="IPR050679">
    <property type="entry name" value="Bact_HTH_transcr_reg"/>
</dbReference>
<dbReference type="PROSITE" id="PS50949">
    <property type="entry name" value="HTH_GNTR"/>
    <property type="match status" value="1"/>
</dbReference>
<dbReference type="Pfam" id="PF00392">
    <property type="entry name" value="GntR"/>
    <property type="match status" value="1"/>
</dbReference>
<reference evidence="6 7" key="1">
    <citation type="submission" date="2020-08" db="EMBL/GenBank/DDBJ databases">
        <title>Genomic Encyclopedia of Archaeal and Bacterial Type Strains, Phase II (KMG-II): from individual species to whole genera.</title>
        <authorList>
            <person name="Goeker M."/>
        </authorList>
    </citation>
    <scope>NUCLEOTIDE SEQUENCE [LARGE SCALE GENOMIC DNA]</scope>
    <source>
        <strain evidence="6 7">DSM 43850</strain>
    </source>
</reference>
<dbReference type="InterPro" id="IPR036390">
    <property type="entry name" value="WH_DNA-bd_sf"/>
</dbReference>
<proteinExistence type="predicted"/>
<comment type="caution">
    <text evidence="6">The sequence shown here is derived from an EMBL/GenBank/DDBJ whole genome shotgun (WGS) entry which is preliminary data.</text>
</comment>
<keyword evidence="3" id="KW-0804">Transcription</keyword>
<dbReference type="SUPFAM" id="SSF46785">
    <property type="entry name" value="Winged helix' DNA-binding domain"/>
    <property type="match status" value="1"/>
</dbReference>
<keyword evidence="1" id="KW-0805">Transcription regulation</keyword>
<dbReference type="Proteomes" id="UP000517916">
    <property type="component" value="Unassembled WGS sequence"/>
</dbReference>
<dbReference type="PANTHER" id="PTHR44846">
    <property type="entry name" value="MANNOSYL-D-GLYCERATE TRANSPORT/METABOLISM SYSTEM REPRESSOR MNGR-RELATED"/>
    <property type="match status" value="1"/>
</dbReference>
<evidence type="ECO:0000256" key="3">
    <source>
        <dbReference type="ARBA" id="ARBA00023163"/>
    </source>
</evidence>
<keyword evidence="7" id="KW-1185">Reference proteome</keyword>
<dbReference type="RefSeq" id="WP_182838454.1">
    <property type="nucleotide sequence ID" value="NZ_BAAABQ010000025.1"/>
</dbReference>
<evidence type="ECO:0000256" key="4">
    <source>
        <dbReference type="SAM" id="Coils"/>
    </source>
</evidence>
<protein>
    <submittedName>
        <fullName evidence="6">DNA-binding GntR family transcriptional regulator</fullName>
    </submittedName>
</protein>
<sequence length="118" mass="12679">MENSRTPGHPFRVLADTIAAKVQRGELKPGDQIPSVRALAKEYGVTTATAQKAVKQLTDDGYVTTVQGLGIFVADAAPEVTTDQPVSLSDVMRELDRLQEAVTALDQRVQRLESSDAG</sequence>
<dbReference type="InterPro" id="IPR036388">
    <property type="entry name" value="WH-like_DNA-bd_sf"/>
</dbReference>
<evidence type="ECO:0000259" key="5">
    <source>
        <dbReference type="PROSITE" id="PS50949"/>
    </source>
</evidence>
<dbReference type="EMBL" id="JACJID010000003">
    <property type="protein sequence ID" value="MBA8927710.1"/>
    <property type="molecule type" value="Genomic_DNA"/>
</dbReference>
<dbReference type="GO" id="GO:0003677">
    <property type="term" value="F:DNA binding"/>
    <property type="evidence" value="ECO:0007669"/>
    <property type="project" value="UniProtKB-KW"/>
</dbReference>
<dbReference type="PANTHER" id="PTHR44846:SF1">
    <property type="entry name" value="MANNOSYL-D-GLYCERATE TRANSPORT_METABOLISM SYSTEM REPRESSOR MNGR-RELATED"/>
    <property type="match status" value="1"/>
</dbReference>
<keyword evidence="4" id="KW-0175">Coiled coil</keyword>
<evidence type="ECO:0000256" key="1">
    <source>
        <dbReference type="ARBA" id="ARBA00023015"/>
    </source>
</evidence>
<dbReference type="InterPro" id="IPR000524">
    <property type="entry name" value="Tscrpt_reg_HTH_GntR"/>
</dbReference>
<dbReference type="SMART" id="SM00345">
    <property type="entry name" value="HTH_GNTR"/>
    <property type="match status" value="1"/>
</dbReference>
<dbReference type="Gene3D" id="1.10.10.10">
    <property type="entry name" value="Winged helix-like DNA-binding domain superfamily/Winged helix DNA-binding domain"/>
    <property type="match status" value="1"/>
</dbReference>
<gene>
    <name evidence="6" type="ORF">BC739_004916</name>
</gene>